<keyword evidence="8" id="KW-1185">Reference proteome</keyword>
<feature type="chain" id="PRO_5046376993" evidence="5">
    <location>
        <begin position="25"/>
        <end position="340"/>
    </location>
</feature>
<dbReference type="InterPro" id="IPR051313">
    <property type="entry name" value="Bact_iron-sidero_bind"/>
</dbReference>
<keyword evidence="3" id="KW-0813">Transport</keyword>
<dbReference type="Pfam" id="PF01497">
    <property type="entry name" value="Peripla_BP_2"/>
    <property type="match status" value="1"/>
</dbReference>
<dbReference type="InterPro" id="IPR002491">
    <property type="entry name" value="ABC_transptr_periplasmic_BD"/>
</dbReference>
<sequence>MHTTTTVKRGLAGLLAFALAATLAACGNSADPAPQAPAAGRQAGAFPVTIEHKYGSTEIKKKPERVVTLGLTDQEAVLALGVKPVGAVDWFKERPYGAFPWTSALWGGTQPEIVGERGDFNFEKIASLRPDVIIAQYAALPKDQYDKLTQIAPTVAQSGKFADFATPWRDMTGTIGKALGQEPKAKELISGVDAKLAKVRQEHPEFAGRTVAVADTTGQGKYAAFAANDPRTVLMTELGFKVPQQIADLTKDGNPTEFGTERLDLVDVDKLIWLTSDAAAPAQIKAEPLYQKLKVAQEGRAVFLPYSEPPIGAAVTFATVLSIPYAIDQSVPLLAAATKK</sequence>
<keyword evidence="4 5" id="KW-0732">Signal</keyword>
<organism evidence="7 8">
    <name type="scientific">Amycolatopsis minnesotensis</name>
    <dbReference type="NCBI Taxonomy" id="337894"/>
    <lineage>
        <taxon>Bacteria</taxon>
        <taxon>Bacillati</taxon>
        <taxon>Actinomycetota</taxon>
        <taxon>Actinomycetes</taxon>
        <taxon>Pseudonocardiales</taxon>
        <taxon>Pseudonocardiaceae</taxon>
        <taxon>Amycolatopsis</taxon>
    </lineage>
</organism>
<evidence type="ECO:0000313" key="8">
    <source>
        <dbReference type="Proteomes" id="UP001501116"/>
    </source>
</evidence>
<dbReference type="EMBL" id="BAAANN010000004">
    <property type="protein sequence ID" value="GAA1945958.1"/>
    <property type="molecule type" value="Genomic_DNA"/>
</dbReference>
<evidence type="ECO:0000259" key="6">
    <source>
        <dbReference type="PROSITE" id="PS50983"/>
    </source>
</evidence>
<evidence type="ECO:0000256" key="3">
    <source>
        <dbReference type="ARBA" id="ARBA00022448"/>
    </source>
</evidence>
<evidence type="ECO:0000256" key="4">
    <source>
        <dbReference type="ARBA" id="ARBA00022729"/>
    </source>
</evidence>
<gene>
    <name evidence="7" type="ORF">GCM10009754_12270</name>
</gene>
<evidence type="ECO:0000256" key="2">
    <source>
        <dbReference type="ARBA" id="ARBA00008814"/>
    </source>
</evidence>
<dbReference type="CDD" id="cd01146">
    <property type="entry name" value="FhuD"/>
    <property type="match status" value="1"/>
</dbReference>
<feature type="domain" description="Fe/B12 periplasmic-binding" evidence="6">
    <location>
        <begin position="65"/>
        <end position="338"/>
    </location>
</feature>
<name>A0ABP5BJ39_9PSEU</name>
<dbReference type="PANTHER" id="PTHR30532">
    <property type="entry name" value="IRON III DICITRATE-BINDING PERIPLASMIC PROTEIN"/>
    <property type="match status" value="1"/>
</dbReference>
<dbReference type="RefSeq" id="WP_344414362.1">
    <property type="nucleotide sequence ID" value="NZ_BAAANN010000004.1"/>
</dbReference>
<comment type="subcellular location">
    <subcellularLocation>
        <location evidence="1">Cell envelope</location>
    </subcellularLocation>
</comment>
<evidence type="ECO:0000256" key="5">
    <source>
        <dbReference type="SAM" id="SignalP"/>
    </source>
</evidence>
<dbReference type="Gene3D" id="3.40.50.1980">
    <property type="entry name" value="Nitrogenase molybdenum iron protein domain"/>
    <property type="match status" value="2"/>
</dbReference>
<dbReference type="SUPFAM" id="SSF53807">
    <property type="entry name" value="Helical backbone' metal receptor"/>
    <property type="match status" value="1"/>
</dbReference>
<dbReference type="PANTHER" id="PTHR30532:SF24">
    <property type="entry name" value="FERRIC ENTEROBACTIN-BINDING PERIPLASMIC PROTEIN FEPB"/>
    <property type="match status" value="1"/>
</dbReference>
<reference evidence="8" key="1">
    <citation type="journal article" date="2019" name="Int. J. Syst. Evol. Microbiol.">
        <title>The Global Catalogue of Microorganisms (GCM) 10K type strain sequencing project: providing services to taxonomists for standard genome sequencing and annotation.</title>
        <authorList>
            <consortium name="The Broad Institute Genomics Platform"/>
            <consortium name="The Broad Institute Genome Sequencing Center for Infectious Disease"/>
            <person name="Wu L."/>
            <person name="Ma J."/>
        </authorList>
    </citation>
    <scope>NUCLEOTIDE SEQUENCE [LARGE SCALE GENOMIC DNA]</scope>
    <source>
        <strain evidence="8">JCM 14545</strain>
    </source>
</reference>
<dbReference type="PROSITE" id="PS50983">
    <property type="entry name" value="FE_B12_PBP"/>
    <property type="match status" value="1"/>
</dbReference>
<proteinExistence type="inferred from homology"/>
<accession>A0ABP5BJ39</accession>
<dbReference type="Proteomes" id="UP001501116">
    <property type="component" value="Unassembled WGS sequence"/>
</dbReference>
<evidence type="ECO:0000313" key="7">
    <source>
        <dbReference type="EMBL" id="GAA1945958.1"/>
    </source>
</evidence>
<comment type="similarity">
    <text evidence="2">Belongs to the bacterial solute-binding protein 8 family.</text>
</comment>
<protein>
    <submittedName>
        <fullName evidence="7">Iron-siderophore ABC transporter substrate-binding protein</fullName>
    </submittedName>
</protein>
<comment type="caution">
    <text evidence="7">The sequence shown here is derived from an EMBL/GenBank/DDBJ whole genome shotgun (WGS) entry which is preliminary data.</text>
</comment>
<evidence type="ECO:0000256" key="1">
    <source>
        <dbReference type="ARBA" id="ARBA00004196"/>
    </source>
</evidence>
<feature type="signal peptide" evidence="5">
    <location>
        <begin position="1"/>
        <end position="24"/>
    </location>
</feature>